<dbReference type="Pfam" id="PF17946">
    <property type="entry name" value="RecC_C"/>
    <property type="match status" value="1"/>
</dbReference>
<evidence type="ECO:0000256" key="4">
    <source>
        <dbReference type="ARBA" id="ARBA00022801"/>
    </source>
</evidence>
<evidence type="ECO:0000256" key="10">
    <source>
        <dbReference type="HAMAP-Rule" id="MF_01486"/>
    </source>
</evidence>
<dbReference type="Proteomes" id="UP000244441">
    <property type="component" value="Chromosome"/>
</dbReference>
<dbReference type="GO" id="GO:0005524">
    <property type="term" value="F:ATP binding"/>
    <property type="evidence" value="ECO:0007669"/>
    <property type="project" value="UniProtKB-UniRule"/>
</dbReference>
<keyword evidence="8 10" id="KW-0238">DNA-binding</keyword>
<dbReference type="Gene3D" id="1.10.10.990">
    <property type="match status" value="1"/>
</dbReference>
<evidence type="ECO:0000256" key="5">
    <source>
        <dbReference type="ARBA" id="ARBA00022806"/>
    </source>
</evidence>
<name>A0A2S0VNW9_9ALTE</name>
<evidence type="ECO:0000256" key="2">
    <source>
        <dbReference type="ARBA" id="ARBA00022741"/>
    </source>
</evidence>
<keyword evidence="4 10" id="KW-0378">Hydrolase</keyword>
<dbReference type="GO" id="GO:0008854">
    <property type="term" value="F:exodeoxyribonuclease V activity"/>
    <property type="evidence" value="ECO:0007669"/>
    <property type="project" value="InterPro"/>
</dbReference>
<evidence type="ECO:0000256" key="9">
    <source>
        <dbReference type="ARBA" id="ARBA00023204"/>
    </source>
</evidence>
<dbReference type="Gene3D" id="1.10.10.160">
    <property type="match status" value="1"/>
</dbReference>
<evidence type="ECO:0000256" key="3">
    <source>
        <dbReference type="ARBA" id="ARBA00022763"/>
    </source>
</evidence>
<organism evidence="12 13">
    <name type="scientific">Saccharobesus litoralis</name>
    <dbReference type="NCBI Taxonomy" id="2172099"/>
    <lineage>
        <taxon>Bacteria</taxon>
        <taxon>Pseudomonadati</taxon>
        <taxon>Pseudomonadota</taxon>
        <taxon>Gammaproteobacteria</taxon>
        <taxon>Alteromonadales</taxon>
        <taxon>Alteromonadaceae</taxon>
        <taxon>Saccharobesus</taxon>
    </lineage>
</organism>
<keyword evidence="9 10" id="KW-0234">DNA repair</keyword>
<sequence length="1132" mass="129304">MLGKVLQHTSDSTFEKQHILVQHKGMQHWLLMQLAEQNGIAMNIAFEPPVGAIWSILRELDPSLTKDSPYKANILSWRIYDLLSSKQVVADSAFQQANDYWQNEPINKLQGQKRFQLAKVLADLYEQYQIYRPDWILAWSQGEFAVTGNSEWQAKLWYYLIQQEPRHPVAEMQRLINVIKQKTEFRPKQRVLFGFNSLPPLWLDFFVTLAEKQEMHLFLLSPCNEFWQDIQSEKRIARQRVKHLDLADGIDKHFYELGNPLLAALGQQGQAFLRLLYDRPQYELAAFELTEASHLLSQVQNHVLQMQEPQAGLVTDVNDQSINVVSCHSALREVQHLHDWLLQQMELDPSLTPKDVLVMCPSVEDYAPYIEAVFTRARFALSDSLRIPCSIADRSFSSNMTFVQLFTQTLQLPDSRFAVSQVIEMTRSPLVQAKFDWQEADIETLLPWLKNAAIHWGLDGQQKGMFALPESQQFTWLAGLEKLLLGFAYSDATHVFGDTVALPDVEGDLGVLLGKLMWFIDVLRNHMQQLSQPRDAKTWSEYLLSLLDDLFVDEQQGYEYRVVQNAIVDLVKWTQDAGFAGEFDLGVVQAYFDISFNQPMQSQHFMTGQVTFCSLIPMRSIPFKVIALLGMNDGDFPRQKSVNSLDLLAQDQPRLGDRSRRGDDRYLFLECLLSARDKLYISYQGRQIKDNSERQPSNVVIELIDYLEKYHAWSPSRIQQTPLHPFSASNYVSSYVSSHVSTRAQQAADTNIDIASDGEPAANLVDKSVDKPVGKSLQSYESGWLNLLKLPQQEHDQLSASNITLPTVSEPCLYVDLEDLIRFYAEPSRYFANKVLNLYLANGSQELQDSEPFAVDYLQRYQVQNDLVAFNINTAQGQVQQGYADEYIQIVKQAGHLPDNALAQQAVNDWQAVATDFAQSVLAQESCVTQLTDLQLSLTSQQQTEFVLSAGLPLVSGALLNFENTPDSGITADSRQVFWRLADAKGKDKLRLWLSHLMANSQQNVSTLGYYRSSKDIATRIEFAPLDNEVALDQLSRLINGFELGLSQPLLVDVAIAEQYFTKDRKGQLKVMTQEAWQALWQGNQFVSGLYDSPYRQHFWPQIPAWTDELVWQIAELYQDMFALMQIQQEAC</sequence>
<dbReference type="InterPro" id="IPR011335">
    <property type="entry name" value="Restrct_endonuc-II-like"/>
</dbReference>
<dbReference type="KEGG" id="cate:C2869_05250"/>
<keyword evidence="5 10" id="KW-0347">Helicase</keyword>
<evidence type="ECO:0000256" key="6">
    <source>
        <dbReference type="ARBA" id="ARBA00022839"/>
    </source>
</evidence>
<proteinExistence type="inferred from homology"/>
<dbReference type="GO" id="GO:0000724">
    <property type="term" value="P:double-strand break repair via homologous recombination"/>
    <property type="evidence" value="ECO:0007669"/>
    <property type="project" value="UniProtKB-UniRule"/>
</dbReference>
<evidence type="ECO:0000256" key="1">
    <source>
        <dbReference type="ARBA" id="ARBA00022722"/>
    </source>
</evidence>
<accession>A0A2S0VNW9</accession>
<dbReference type="Gene3D" id="3.40.50.10930">
    <property type="match status" value="1"/>
</dbReference>
<evidence type="ECO:0000313" key="13">
    <source>
        <dbReference type="Proteomes" id="UP000244441"/>
    </source>
</evidence>
<dbReference type="InterPro" id="IPR041500">
    <property type="entry name" value="RecC_C"/>
</dbReference>
<evidence type="ECO:0000256" key="8">
    <source>
        <dbReference type="ARBA" id="ARBA00023125"/>
    </source>
</evidence>
<evidence type="ECO:0000313" key="12">
    <source>
        <dbReference type="EMBL" id="AWB65883.1"/>
    </source>
</evidence>
<gene>
    <name evidence="10 12" type="primary">recC</name>
    <name evidence="12" type="ORF">C2869_05250</name>
</gene>
<keyword evidence="6 10" id="KW-0269">Exonuclease</keyword>
<protein>
    <recommendedName>
        <fullName evidence="10">RecBCD enzyme subunit RecC</fullName>
    </recommendedName>
    <alternativeName>
        <fullName evidence="10">Exonuclease V subunit RecC</fullName>
        <shortName evidence="10">ExoV subunit RecC</shortName>
    </alternativeName>
    <alternativeName>
        <fullName evidence="10">Helicase/nuclease RecBCD subunit RecC</fullName>
    </alternativeName>
</protein>
<dbReference type="Gene3D" id="3.40.50.300">
    <property type="entry name" value="P-loop containing nucleotide triphosphate hydrolases"/>
    <property type="match status" value="2"/>
</dbReference>
<dbReference type="SUPFAM" id="SSF52540">
    <property type="entry name" value="P-loop containing nucleoside triphosphate hydrolases"/>
    <property type="match status" value="2"/>
</dbReference>
<dbReference type="HAMAP" id="MF_01486">
    <property type="entry name" value="RecC"/>
    <property type="match status" value="1"/>
</dbReference>
<dbReference type="InterPro" id="IPR013986">
    <property type="entry name" value="DExx_box_DNA_helicase_dom_sf"/>
</dbReference>
<comment type="subunit">
    <text evidence="10">Heterotrimer of RecB, RecC and RecD. All subunits contribute to DNA-binding.</text>
</comment>
<dbReference type="Pfam" id="PF04257">
    <property type="entry name" value="Exonuc_V_gamma"/>
    <property type="match status" value="1"/>
</dbReference>
<dbReference type="GO" id="GO:0003677">
    <property type="term" value="F:DNA binding"/>
    <property type="evidence" value="ECO:0007669"/>
    <property type="project" value="UniProtKB-UniRule"/>
</dbReference>
<keyword evidence="1 10" id="KW-0540">Nuclease</keyword>
<keyword evidence="13" id="KW-1185">Reference proteome</keyword>
<dbReference type="SUPFAM" id="SSF52980">
    <property type="entry name" value="Restriction endonuclease-like"/>
    <property type="match status" value="1"/>
</dbReference>
<dbReference type="InterPro" id="IPR006697">
    <property type="entry name" value="RecC"/>
</dbReference>
<keyword evidence="2 10" id="KW-0547">Nucleotide-binding</keyword>
<comment type="miscellaneous">
    <text evidence="10">In the RecBCD complex, RecB has a slow 3'-5' helicase, an exonuclease activity and loads RecA onto ssDNA, RecD has a fast 5'-3' helicase activity, while RecC stimulates the ATPase and processivity of the RecB helicase and contributes to recognition of the Chi site.</text>
</comment>
<dbReference type="EMBL" id="CP026604">
    <property type="protein sequence ID" value="AWB65883.1"/>
    <property type="molecule type" value="Genomic_DNA"/>
</dbReference>
<dbReference type="PANTHER" id="PTHR30591">
    <property type="entry name" value="RECBCD ENZYME SUBUNIT RECC"/>
    <property type="match status" value="1"/>
</dbReference>
<evidence type="ECO:0000256" key="7">
    <source>
        <dbReference type="ARBA" id="ARBA00022840"/>
    </source>
</evidence>
<dbReference type="PIRSF" id="PIRSF000980">
    <property type="entry name" value="RecC"/>
    <property type="match status" value="1"/>
</dbReference>
<dbReference type="NCBIfam" id="TIGR01450">
    <property type="entry name" value="recC"/>
    <property type="match status" value="1"/>
</dbReference>
<evidence type="ECO:0000259" key="11">
    <source>
        <dbReference type="Pfam" id="PF17946"/>
    </source>
</evidence>
<comment type="similarity">
    <text evidence="10">Belongs to the RecC family.</text>
</comment>
<feature type="domain" description="RecC C-terminal" evidence="11">
    <location>
        <begin position="815"/>
        <end position="1063"/>
    </location>
</feature>
<dbReference type="PANTHER" id="PTHR30591:SF1">
    <property type="entry name" value="RECBCD ENZYME SUBUNIT RECC"/>
    <property type="match status" value="1"/>
</dbReference>
<dbReference type="GO" id="GO:0009338">
    <property type="term" value="C:exodeoxyribonuclease V complex"/>
    <property type="evidence" value="ECO:0007669"/>
    <property type="project" value="InterPro"/>
</dbReference>
<reference evidence="12 13" key="1">
    <citation type="submission" date="2018-01" db="EMBL/GenBank/DDBJ databases">
        <title>Genome sequence of a Cantenovulum-like bacteria.</title>
        <authorList>
            <person name="Tan W.R."/>
            <person name="Lau N.-S."/>
            <person name="Go F."/>
            <person name="Amirul A.-A.A."/>
        </authorList>
    </citation>
    <scope>NUCLEOTIDE SEQUENCE [LARGE SCALE GENOMIC DNA]</scope>
    <source>
        <strain evidence="12 13">CCB-QB4</strain>
    </source>
</reference>
<dbReference type="GO" id="GO:0003678">
    <property type="term" value="F:DNA helicase activity"/>
    <property type="evidence" value="ECO:0007669"/>
    <property type="project" value="UniProtKB-UniRule"/>
</dbReference>
<dbReference type="AlphaFoldDB" id="A0A2S0VNW9"/>
<dbReference type="InterPro" id="IPR027417">
    <property type="entry name" value="P-loop_NTPase"/>
</dbReference>
<keyword evidence="3 10" id="KW-0227">DNA damage</keyword>
<keyword evidence="7 10" id="KW-0067">ATP-binding</keyword>
<comment type="function">
    <text evidence="10">A helicase/nuclease that prepares dsDNA breaks (DSB) for recombinational DNA repair. Binds to DSBs and unwinds DNA via a highly rapid and processive ATP-dependent bidirectional helicase activity. Unwinds dsDNA until it encounters a Chi (crossover hotspot instigator) sequence from the 3' direction. Cuts ssDNA a few nucleotides 3' to the Chi site. The properties and activities of the enzyme are changed at Chi. The Chi-altered holoenzyme produces a long 3'-ssDNA overhang and facilitates RecA-binding to the ssDNA for homologous DNA recombination and repair. Holoenzyme degrades any linearized DNA that is unable to undergo homologous recombination. In the holoenzyme this subunit recognizes the wild-type Chi sequence, and when added to isolated RecB increases its ATP-dependent helicase processivity.</text>
</comment>